<name>A0ABN0XK65_9ACTN</name>
<accession>A0ABN0XK65</accession>
<proteinExistence type="predicted"/>
<evidence type="ECO:0000313" key="1">
    <source>
        <dbReference type="EMBL" id="GAA0366219.1"/>
    </source>
</evidence>
<dbReference type="RefSeq" id="WP_252799034.1">
    <property type="nucleotide sequence ID" value="NZ_BAAABM010000066.1"/>
</dbReference>
<dbReference type="EMBL" id="BAAABM010000066">
    <property type="protein sequence ID" value="GAA0366219.1"/>
    <property type="molecule type" value="Genomic_DNA"/>
</dbReference>
<sequence>MSIRFDQTGWEQLQPGAYRNSDGDIAELHVFDIPPNLAAPLEDLDALRRDTVARTAASGGGLIELDPVTLHGLPAFQQIVKLPLPDRPGVAYIPSFTLPRADRSLVFKFLCVEQGVTGMRDTVALDRFMAEHGKGRPPEEMMRYWAQHPYAPEVQGGLPRNWSEDPWWDQHFPDHPLSRARRLLHGLAPTIEVHPAFHSAPPWRG</sequence>
<gene>
    <name evidence="1" type="ORF">GCM10010151_65200</name>
</gene>
<dbReference type="Proteomes" id="UP001501822">
    <property type="component" value="Unassembled WGS sequence"/>
</dbReference>
<organism evidence="1 2">
    <name type="scientific">Actinoallomurus spadix</name>
    <dbReference type="NCBI Taxonomy" id="79912"/>
    <lineage>
        <taxon>Bacteria</taxon>
        <taxon>Bacillati</taxon>
        <taxon>Actinomycetota</taxon>
        <taxon>Actinomycetes</taxon>
        <taxon>Streptosporangiales</taxon>
        <taxon>Thermomonosporaceae</taxon>
        <taxon>Actinoallomurus</taxon>
    </lineage>
</organism>
<keyword evidence="2" id="KW-1185">Reference proteome</keyword>
<protein>
    <submittedName>
        <fullName evidence="1">Uncharacterized protein</fullName>
    </submittedName>
</protein>
<evidence type="ECO:0000313" key="2">
    <source>
        <dbReference type="Proteomes" id="UP001501822"/>
    </source>
</evidence>
<comment type="caution">
    <text evidence="1">The sequence shown here is derived from an EMBL/GenBank/DDBJ whole genome shotgun (WGS) entry which is preliminary data.</text>
</comment>
<reference evidence="1 2" key="1">
    <citation type="journal article" date="2019" name="Int. J. Syst. Evol. Microbiol.">
        <title>The Global Catalogue of Microorganisms (GCM) 10K type strain sequencing project: providing services to taxonomists for standard genome sequencing and annotation.</title>
        <authorList>
            <consortium name="The Broad Institute Genomics Platform"/>
            <consortium name="The Broad Institute Genome Sequencing Center for Infectious Disease"/>
            <person name="Wu L."/>
            <person name="Ma J."/>
        </authorList>
    </citation>
    <scope>NUCLEOTIDE SEQUENCE [LARGE SCALE GENOMIC DNA]</scope>
    <source>
        <strain evidence="1 2">JCM 3146</strain>
    </source>
</reference>